<dbReference type="Proteomes" id="UP000186400">
    <property type="component" value="Unassembled WGS sequence"/>
</dbReference>
<evidence type="ECO:0000313" key="1">
    <source>
        <dbReference type="EMBL" id="SIQ99355.1"/>
    </source>
</evidence>
<name>A0A1N6XAH8_9SPIO</name>
<sequence length="2692" mass="273137">MVPLRIMVLVGLLFLVTGVAWGQTTYTSSGDGVWSAATTWSPEGIPGSDDTVIVQNGHTVTLTADAEATSLFLEGTGTLSTGIHGLTVSGLVNGDAGSQITSTDGAIDLNQIAAMGTLDVSGGTLEIKEDSSITNLTLAGVGLSPAKNVSVGALTVSGDLTITVGAGNELRVDTLTNTGSLDVSLDNSLFEVGKPSDTANLGTLTMENGSTLDLTQGDFTAASLTSDAASSVQLNDSNLTITNFTSTNTPVISSGGSLSVGAMAGGNGTFIIEGEFNAFSAPVGATVRLGAQVEFAGDVALNMTADGGFQANGFPVIFSGTTILTLGANFTFETIRIGTGGSLTLAGGATTVFVRRDWENRGIFDAGGKIVEFVAGSGPSQILGNTTFFGLRSTANDKVLIFEAESTQTVSNTLNLSPDTITRYISLQSSVPGVQWTINSSVAGTNNYLFVSDANSSNAQINVGAVSFNLGNVTGQWSNFSDAINRTWTGGNNENWNDDTNWDGGGSPDADNLRVLIPSGLSVYPVLDANRQVRQLFLGGIATLNLNDHTLTQQDGLRNNGTIIFEGTNSASTQVAANSGTVRYQGDFDYTAGVGWTGAQYFNLTVAVESTRTLTAVDGMNINGSLSVLSGALGLGGHTVTVGGNISSSVAEPFSGTGTIRIANNAVSNTSGALNFHNLTIDTGAVLNLGGDISISGNFVNNGILNTNGYKVTFNGTIGTPELSGNVTTFDSIEIADASSLTVNQTIRLRGNWTNNGTFTPETNTVEFLAGSGPSTIRGETSFHTLRSVAPGKDLVFESGRTQTIENLVLKGSSDNLISLTATGFDPFVIAHGSVAGTDVDYVSVSNSDVTGTYIDAKFNSVNGGNVTIGSDDPVTPGWIFRRDVYQWTGSVDTSWTTPGNWTRASGDPVTQAPGIIDWVLIPGGRTRYPEIIAPVSVANLNVASGGELTVAGDGNVQTGFLNNEGRIVLDGTGTINRTDTDSGIFVFRNRDVINFGSVDYFNLEIAEGTAQLPSEIRVVNDFVLSGGTLESNGNSLFIGRSWNQTGGTFTAGTAAGDLVAFTGNGSISGQPTFQNLTIANGSGITLSSDITINGNILLNGTLNGSSRRIRVGGNWTRGLGSFNAQTSLVEFIAGTGPSQILGNNTFNILASSAAGKTLQFETGRTQTFNDLDVVGVDGNRIILRGTADANWTFLNLKGSPAVVSFVNVEYGQVDDAGSSIQALDSSLDVNTDTGPDGSFWDDQTPVTRTWSGSGDVSNWQDPDNWDPSAAPAENDSFIIPEVANYPALTADITVFDLTIHENAELTTSADITINGSLSNSGTIIRTGGNGQNISKTDPTSGTVRYAPDPAETYTIQTYPGVDYFNLEIVAGTAQLAGDLDVAGDFTLSGGSFVQTSGITSFVGAEPSVVAGTPEFYDLSIDKSANGVTIQDGLTIGNDLIINSGGLTLDANLVVTDSINLLGGSLAVGENTITLAGNWNRSGGTFSPGTGTVAFADADKTSVISGSNAFNNLGIEVSAKSIRFAAGTTQTVSELTVTGTSADRVMLRSTVSGSSWNLDVPDTATLSNVFLSDAHLTGADITFNGAIEIAGLTIDGDFLFDDSDADLLVSGFLSATGQVNVTSSAFENTAAGTIQAGNDEPITLTTNSITIGASISGTDSVLTLQPVTTTRSIGIAGGAGDFSLTQAEIDRLQDGFASITIGRDNGEHNITINPATFIDPVVFRTPDGGSITVAGQITGADNASLTFNGSGVTTTLNADVVTAGNPVTFDDAVILGANVTIDTTDGSNEPDGADITFNVTIDADAVANNRTLALIAGTGNVTLSGAVGGTQPLGVLTVSSAAVAEFGANVTTAGEQSVTAGTIRITEAHQTTDNAISLTGDLVLLGNTELNTGTGAGDITVTGTINANDASVQTLGLTAGDGSIDLQDAVGVTALGSLTVVSAAEARFRGDVTTSGVQEVTADTIRTNGTHTTAEANVTLTGAVDLQEDTVIHTGAGGGNVSLTSTVDAAVGDEQGLTVTSGSGTITITGAIGETRRLKHLRLETTGGGFAAPALSVSEDLRLFFGGEVTQSGRLLGTTLHVRTRLDGGASITLDNENNNFTTVVLETRNAANSADADGAISYRDIGGFDLGDLGDDGAGIRTTADTRLQAGNGVTQTGPVISGGLELVGTGPYTLTNTANTVTTLAANLTADEAALSYTDTDGFAVGTVTTVGITTNNGTVTLASEAGNLQIEQSIAAGNAIVDITAGEGVSQGVTGHVSTTGTGTISVTAGGGSITMDAAARATTVDGTITYSATSNVALGLLESTNGGNITVTADSNNDDTGAITDARDNNDVNLVTTGTVTLSARTGIGAATADDALDTTIGILAATNRTSGGIYIRETGALTVGGAGVRTLNGNGPVVVDLIDGTLTVNAVVTAHGSGNILLQAQGTDPDRDITVNADVRSTSGNISVIAAGSISTDAEVDIQTGNGGTIDVEASAGSVTMSDDSRLTSATGDIRVLAGDSIAVAGIATDGTAGSVSLTATAGSITDAGDADVDVVANQLRMVAGVGIGAGNALETTVNTVSARSTSGGIFLLETDDLIVGDTGVTVQRVGANAGVTPTTDATQSDVRTTADNGAIVLRTTNGSITLNEGTAPAGNTAVVAHGSGNILLQAQGADCDIAVNADVESTSGNISVIAARSISTAATVDI</sequence>
<accession>A0A1N6XAH8</accession>
<proteinExistence type="predicted"/>
<organism evidence="1 2">
    <name type="scientific">Alkalispirochaeta americana</name>
    <dbReference type="NCBI Taxonomy" id="159291"/>
    <lineage>
        <taxon>Bacteria</taxon>
        <taxon>Pseudomonadati</taxon>
        <taxon>Spirochaetota</taxon>
        <taxon>Spirochaetia</taxon>
        <taxon>Spirochaetales</taxon>
        <taxon>Spirochaetaceae</taxon>
        <taxon>Alkalispirochaeta</taxon>
    </lineage>
</organism>
<dbReference type="STRING" id="159291.SAMN05920897_1221"/>
<gene>
    <name evidence="1" type="ORF">SAMN05920897_1221</name>
</gene>
<dbReference type="InterPro" id="IPR043709">
    <property type="entry name" value="DUF5649"/>
</dbReference>
<protein>
    <submittedName>
        <fullName evidence="1">Uncharacterized protein</fullName>
    </submittedName>
</protein>
<dbReference type="Pfam" id="PF18886">
    <property type="entry name" value="DUF5649"/>
    <property type="match status" value="1"/>
</dbReference>
<keyword evidence="2" id="KW-1185">Reference proteome</keyword>
<dbReference type="EMBL" id="FTMS01000022">
    <property type="protein sequence ID" value="SIQ99355.1"/>
    <property type="molecule type" value="Genomic_DNA"/>
</dbReference>
<feature type="non-terminal residue" evidence="1">
    <location>
        <position position="2692"/>
    </location>
</feature>
<reference evidence="1 2" key="1">
    <citation type="submission" date="2017-01" db="EMBL/GenBank/DDBJ databases">
        <authorList>
            <person name="Mah S.A."/>
            <person name="Swanson W.J."/>
            <person name="Moy G.W."/>
            <person name="Vacquier V.D."/>
        </authorList>
    </citation>
    <scope>NUCLEOTIDE SEQUENCE [LARGE SCALE GENOMIC DNA]</scope>
    <source>
        <strain evidence="1 2">ASpG1</strain>
    </source>
</reference>
<evidence type="ECO:0000313" key="2">
    <source>
        <dbReference type="Proteomes" id="UP000186400"/>
    </source>
</evidence>